<evidence type="ECO:0000256" key="7">
    <source>
        <dbReference type="ARBA" id="ARBA00023136"/>
    </source>
</evidence>
<keyword evidence="7 8" id="KW-0472">Membrane</keyword>
<comment type="function">
    <text evidence="8">The phosphoenolpyruvate-dependent sugar phosphotransferase system (PTS), a major carbohydrate active -transport system, catalyzes the phosphorylation of incoming sugar substrates concomitant with their translocation across the cell membrane.</text>
</comment>
<dbReference type="eggNOG" id="COG1455">
    <property type="taxonomic scope" value="Bacteria"/>
</dbReference>
<feature type="transmembrane region" description="Helical" evidence="9">
    <location>
        <begin position="288"/>
        <end position="312"/>
    </location>
</feature>
<keyword evidence="12" id="KW-1185">Reference proteome</keyword>
<evidence type="ECO:0000256" key="1">
    <source>
        <dbReference type="ARBA" id="ARBA00004651"/>
    </source>
</evidence>
<proteinExistence type="predicted"/>
<sequence>MEKFTSLIEKFLMPLASKLSSNKYLKAISNGFGILLPVIMVGAIFTLLANLQIGPYQSFVQATHLKEIFSFAPAVTTDLLAIYAVFLIAKALSENFELEEKDCTISAIIALLSFLILIPMGVMGTEGEVTVTIAAAIGTKWLGAAGLFSAMVVGLIVPTIYKFIKDKNIGIKMPDSVPPTISKSFSALLPAFIIAFLFCIVRYLFTLTTYGSANQFIYSMLQKPLTGLGASPFTFVLFIILCSLLWFFGLHGGMIVMPFLTMLYASAGLENLQAYAAGTEMPNVITKAWWPAYASLGGAGGTLGLCIIMVLFAKSKRYKALGGLALPSGLCGINEPITFGLPVVLNTIIIIPVILAPVITFGIAYFVTNIGLVPILNGAEIPLGTPVIFSGWMTGGLRAAILQVILVIVQMLIYFPFFKVLDNQAVKEEMEEVVE</sequence>
<dbReference type="PANTHER" id="PTHR33989">
    <property type="match status" value="1"/>
</dbReference>
<comment type="subcellular location">
    <subcellularLocation>
        <location evidence="1">Cell membrane</location>
        <topology evidence="1">Multi-pass membrane protein</topology>
    </subcellularLocation>
</comment>
<feature type="transmembrane region" description="Helical" evidence="9">
    <location>
        <begin position="27"/>
        <end position="48"/>
    </location>
</feature>
<feature type="transmembrane region" description="Helical" evidence="9">
    <location>
        <begin position="142"/>
        <end position="164"/>
    </location>
</feature>
<evidence type="ECO:0000256" key="8">
    <source>
        <dbReference type="PIRNR" id="PIRNR006351"/>
    </source>
</evidence>
<evidence type="ECO:0000256" key="2">
    <source>
        <dbReference type="ARBA" id="ARBA00022448"/>
    </source>
</evidence>
<evidence type="ECO:0000256" key="5">
    <source>
        <dbReference type="ARBA" id="ARBA00022692"/>
    </source>
</evidence>
<dbReference type="GeneID" id="42775625"/>
<dbReference type="RefSeq" id="WP_027097792.1">
    <property type="nucleotide sequence ID" value="NZ_CABHIH010000001.1"/>
</dbReference>
<name>A0A174UXU7_9CLOT</name>
<dbReference type="GO" id="GO:0009401">
    <property type="term" value="P:phosphoenolpyruvate-dependent sugar phosphotransferase system"/>
    <property type="evidence" value="ECO:0007669"/>
    <property type="project" value="InterPro"/>
</dbReference>
<feature type="transmembrane region" description="Helical" evidence="9">
    <location>
        <begin position="225"/>
        <end position="248"/>
    </location>
</feature>
<dbReference type="GO" id="GO:1901264">
    <property type="term" value="P:carbohydrate derivative transport"/>
    <property type="evidence" value="ECO:0007669"/>
    <property type="project" value="TreeGrafter"/>
</dbReference>
<keyword evidence="5 9" id="KW-0812">Transmembrane</keyword>
<evidence type="ECO:0000256" key="6">
    <source>
        <dbReference type="ARBA" id="ARBA00022989"/>
    </source>
</evidence>
<dbReference type="Pfam" id="PF02378">
    <property type="entry name" value="PTS_EIIC"/>
    <property type="match status" value="1"/>
</dbReference>
<feature type="transmembrane region" description="Helical" evidence="9">
    <location>
        <begin position="68"/>
        <end position="92"/>
    </location>
</feature>
<feature type="transmembrane region" description="Helical" evidence="9">
    <location>
        <begin position="104"/>
        <end position="122"/>
    </location>
</feature>
<accession>A0A174UXU7</accession>
<dbReference type="PANTHER" id="PTHR33989:SF4">
    <property type="entry name" value="PTS SYSTEM N,N'-DIACETYLCHITOBIOSE-SPECIFIC EIIC COMPONENT"/>
    <property type="match status" value="1"/>
</dbReference>
<dbReference type="InterPro" id="IPR003352">
    <property type="entry name" value="PTS_EIIC"/>
</dbReference>
<dbReference type="Proteomes" id="UP000092714">
    <property type="component" value="Unassembled WGS sequence"/>
</dbReference>
<keyword evidence="4 8" id="KW-0762">Sugar transport</keyword>
<keyword evidence="2 8" id="KW-0813">Transport</keyword>
<dbReference type="GO" id="GO:0008982">
    <property type="term" value="F:protein-N(PI)-phosphohistidine-sugar phosphotransferase activity"/>
    <property type="evidence" value="ECO:0007669"/>
    <property type="project" value="UniProtKB-UniRule"/>
</dbReference>
<evidence type="ECO:0000256" key="4">
    <source>
        <dbReference type="ARBA" id="ARBA00022597"/>
    </source>
</evidence>
<keyword evidence="6 9" id="KW-1133">Transmembrane helix</keyword>
<feature type="transmembrane region" description="Helical" evidence="9">
    <location>
        <begin position="400"/>
        <end position="421"/>
    </location>
</feature>
<dbReference type="InterPro" id="IPR004501">
    <property type="entry name" value="PTS_EIIC_3"/>
</dbReference>
<dbReference type="EMBL" id="MAPZ01000014">
    <property type="protein sequence ID" value="OBY11328.1"/>
    <property type="molecule type" value="Genomic_DNA"/>
</dbReference>
<comment type="caution">
    <text evidence="11">The sequence shown here is derived from an EMBL/GenBank/DDBJ whole genome shotgun (WGS) entry which is preliminary data.</text>
</comment>
<reference evidence="11 12" key="1">
    <citation type="submission" date="2016-06" db="EMBL/GenBank/DDBJ databases">
        <authorList>
            <person name="Kjaerup R.B."/>
            <person name="Dalgaard T.S."/>
            <person name="Juul-Madsen H.R."/>
        </authorList>
    </citation>
    <scope>NUCLEOTIDE SEQUENCE [LARGE SCALE GENOMIC DNA]</scope>
    <source>
        <strain evidence="11 12">373-A1</strain>
    </source>
</reference>
<dbReference type="NCBIfam" id="TIGR00410">
    <property type="entry name" value="lacE"/>
    <property type="match status" value="1"/>
</dbReference>
<keyword evidence="3 8" id="KW-1003">Cell membrane</keyword>
<evidence type="ECO:0000256" key="9">
    <source>
        <dbReference type="SAM" id="Phobius"/>
    </source>
</evidence>
<feature type="domain" description="PTS EIIC type-3" evidence="10">
    <location>
        <begin position="8"/>
        <end position="417"/>
    </location>
</feature>
<feature type="transmembrane region" description="Helical" evidence="9">
    <location>
        <begin position="343"/>
        <end position="367"/>
    </location>
</feature>
<organism evidence="11 12">
    <name type="scientific">Clostridium paraputrificum</name>
    <dbReference type="NCBI Taxonomy" id="29363"/>
    <lineage>
        <taxon>Bacteria</taxon>
        <taxon>Bacillati</taxon>
        <taxon>Bacillota</taxon>
        <taxon>Clostridia</taxon>
        <taxon>Eubacteriales</taxon>
        <taxon>Clostridiaceae</taxon>
        <taxon>Clostridium</taxon>
    </lineage>
</organism>
<dbReference type="PIRSF" id="PIRSF006351">
    <property type="entry name" value="PTS_EIIC-Cellobiose"/>
    <property type="match status" value="1"/>
</dbReference>
<dbReference type="GO" id="GO:0005886">
    <property type="term" value="C:plasma membrane"/>
    <property type="evidence" value="ECO:0007669"/>
    <property type="project" value="UniProtKB-SubCell"/>
</dbReference>
<dbReference type="PROSITE" id="PS51105">
    <property type="entry name" value="PTS_EIIC_TYPE_3"/>
    <property type="match status" value="1"/>
</dbReference>
<evidence type="ECO:0000313" key="12">
    <source>
        <dbReference type="Proteomes" id="UP000092714"/>
    </source>
</evidence>
<evidence type="ECO:0000256" key="3">
    <source>
        <dbReference type="ARBA" id="ARBA00022475"/>
    </source>
</evidence>
<feature type="transmembrane region" description="Helical" evidence="9">
    <location>
        <begin position="255"/>
        <end position="276"/>
    </location>
</feature>
<protein>
    <recommendedName>
        <fullName evidence="8">Permease IIC component</fullName>
    </recommendedName>
</protein>
<evidence type="ECO:0000313" key="11">
    <source>
        <dbReference type="EMBL" id="OBY11328.1"/>
    </source>
</evidence>
<dbReference type="InterPro" id="IPR004796">
    <property type="entry name" value="PTS_IIC_cello"/>
</dbReference>
<dbReference type="OrthoDB" id="1641940at2"/>
<dbReference type="AlphaFoldDB" id="A0A174UXU7"/>
<feature type="transmembrane region" description="Helical" evidence="9">
    <location>
        <begin position="185"/>
        <end position="205"/>
    </location>
</feature>
<gene>
    <name evidence="11" type="ORF">CP373A1_05075</name>
</gene>
<dbReference type="InterPro" id="IPR051088">
    <property type="entry name" value="PTS_Sugar-EIIC/EIIB"/>
</dbReference>
<evidence type="ECO:0000259" key="10">
    <source>
        <dbReference type="PROSITE" id="PS51105"/>
    </source>
</evidence>